<dbReference type="EMBL" id="CAKLDM010000001">
    <property type="protein sequence ID" value="CAH0537357.1"/>
    <property type="molecule type" value="Genomic_DNA"/>
</dbReference>
<evidence type="ECO:0000313" key="4">
    <source>
        <dbReference type="EMBL" id="CAH0537357.1"/>
    </source>
</evidence>
<protein>
    <submittedName>
        <fullName evidence="4">HTH-type transcriptional regulator BetI</fullName>
    </submittedName>
</protein>
<dbReference type="PANTHER" id="PTHR43479:SF11">
    <property type="entry name" value="ACREF_ENVCD OPERON REPRESSOR-RELATED"/>
    <property type="match status" value="1"/>
</dbReference>
<feature type="DNA-binding region" description="H-T-H motif" evidence="2">
    <location>
        <begin position="40"/>
        <end position="59"/>
    </location>
</feature>
<dbReference type="InterPro" id="IPR050624">
    <property type="entry name" value="HTH-type_Tx_Regulator"/>
</dbReference>
<dbReference type="SUPFAM" id="SSF46689">
    <property type="entry name" value="Homeodomain-like"/>
    <property type="match status" value="1"/>
</dbReference>
<evidence type="ECO:0000259" key="3">
    <source>
        <dbReference type="PROSITE" id="PS50977"/>
    </source>
</evidence>
<gene>
    <name evidence="4" type="primary">betI_1</name>
    <name evidence="4" type="ORF">VMF7928_01069</name>
</gene>
<name>A0ABM9A180_9VIBR</name>
<dbReference type="InterPro" id="IPR001647">
    <property type="entry name" value="HTH_TetR"/>
</dbReference>
<dbReference type="Proteomes" id="UP000838748">
    <property type="component" value="Unassembled WGS sequence"/>
</dbReference>
<dbReference type="RefSeq" id="WP_237360431.1">
    <property type="nucleotide sequence ID" value="NZ_CAKLDM010000001.1"/>
</dbReference>
<evidence type="ECO:0000313" key="5">
    <source>
        <dbReference type="Proteomes" id="UP000838748"/>
    </source>
</evidence>
<reference evidence="4" key="1">
    <citation type="submission" date="2021-11" db="EMBL/GenBank/DDBJ databases">
        <authorList>
            <person name="Rodrigo-Torres L."/>
            <person name="Arahal R. D."/>
            <person name="Lucena T."/>
        </authorList>
    </citation>
    <scope>NUCLEOTIDE SEQUENCE</scope>
    <source>
        <strain evidence="4">CECT 7928</strain>
    </source>
</reference>
<dbReference type="Gene3D" id="1.10.357.10">
    <property type="entry name" value="Tetracycline Repressor, domain 2"/>
    <property type="match status" value="1"/>
</dbReference>
<comment type="caution">
    <text evidence="4">The sequence shown here is derived from an EMBL/GenBank/DDBJ whole genome shotgun (WGS) entry which is preliminary data.</text>
</comment>
<proteinExistence type="predicted"/>
<dbReference type="PANTHER" id="PTHR43479">
    <property type="entry name" value="ACREF/ENVCD OPERON REPRESSOR-RELATED"/>
    <property type="match status" value="1"/>
</dbReference>
<sequence length="226" mass="25986">MLVVENKVGRPTKCDEVDVRKKLVECATRLFLNLPYDKVSTRLVSQRAGVSSSLIRYYFGNKEGLFEVVIQELASPMYEQTQKVMENANYDSFVEMYSVLFNQLVKQPQLPKLLSQFMLLPASDSKRQIVEQIIIDRSNALHDVIFGKLTKANVLRDDMDPKLCRLSWVSLMMYPFMMPRALFETNKIEIGENFFATLLEHNIKLMSQGFIKKPQDPNSTGSTCQI</sequence>
<dbReference type="PROSITE" id="PS50977">
    <property type="entry name" value="HTH_TETR_2"/>
    <property type="match status" value="1"/>
</dbReference>
<keyword evidence="1 2" id="KW-0238">DNA-binding</keyword>
<organism evidence="4 5">
    <name type="scientific">Vibrio marisflavi CECT 7928</name>
    <dbReference type="NCBI Taxonomy" id="634439"/>
    <lineage>
        <taxon>Bacteria</taxon>
        <taxon>Pseudomonadati</taxon>
        <taxon>Pseudomonadota</taxon>
        <taxon>Gammaproteobacteria</taxon>
        <taxon>Vibrionales</taxon>
        <taxon>Vibrionaceae</taxon>
        <taxon>Vibrio</taxon>
    </lineage>
</organism>
<dbReference type="Pfam" id="PF00440">
    <property type="entry name" value="TetR_N"/>
    <property type="match status" value="1"/>
</dbReference>
<evidence type="ECO:0000256" key="1">
    <source>
        <dbReference type="ARBA" id="ARBA00023125"/>
    </source>
</evidence>
<accession>A0ABM9A180</accession>
<evidence type="ECO:0000256" key="2">
    <source>
        <dbReference type="PROSITE-ProRule" id="PRU00335"/>
    </source>
</evidence>
<dbReference type="InterPro" id="IPR009057">
    <property type="entry name" value="Homeodomain-like_sf"/>
</dbReference>
<keyword evidence="5" id="KW-1185">Reference proteome</keyword>
<feature type="domain" description="HTH tetR-type" evidence="3">
    <location>
        <begin position="17"/>
        <end position="77"/>
    </location>
</feature>